<feature type="domain" description="Cytochrome c oxidase subunit IV bacterial aa3 type" evidence="2">
    <location>
        <begin position="4"/>
        <end position="36"/>
    </location>
</feature>
<dbReference type="InterPro" id="IPR012422">
    <property type="entry name" value="Cyt_c_oxidase_su4_bac-aa3"/>
</dbReference>
<reference evidence="3 4" key="1">
    <citation type="submission" date="2018-08" db="EMBL/GenBank/DDBJ databases">
        <title>The multiple taxonomic identification of Sphingomonas gilva.</title>
        <authorList>
            <person name="Zhu D."/>
            <person name="Zheng S."/>
        </authorList>
    </citation>
    <scope>NUCLEOTIDE SEQUENCE [LARGE SCALE GENOMIC DNA]</scope>
    <source>
        <strain evidence="3 4">ZDH117</strain>
    </source>
</reference>
<dbReference type="Gene3D" id="1.20.5.160">
    <property type="entry name" value="Bacterial aa3 type cytochrome c oxidase subunit IV"/>
    <property type="match status" value="1"/>
</dbReference>
<keyword evidence="1" id="KW-0812">Transmembrane</keyword>
<evidence type="ECO:0000256" key="1">
    <source>
        <dbReference type="SAM" id="Phobius"/>
    </source>
</evidence>
<dbReference type="EMBL" id="QWLV01000003">
    <property type="protein sequence ID" value="RHW17721.1"/>
    <property type="molecule type" value="Genomic_DNA"/>
</dbReference>
<evidence type="ECO:0000259" key="2">
    <source>
        <dbReference type="Pfam" id="PF07835"/>
    </source>
</evidence>
<protein>
    <submittedName>
        <fullName evidence="3">Aa3-type cytochrome c oxidase subunit IV</fullName>
    </submittedName>
</protein>
<comment type="caution">
    <text evidence="3">The sequence shown here is derived from an EMBL/GenBank/DDBJ whole genome shotgun (WGS) entry which is preliminary data.</text>
</comment>
<dbReference type="InterPro" id="IPR036596">
    <property type="entry name" value="Cyt-C_aa3_sf"/>
</dbReference>
<feature type="transmembrane region" description="Helical" evidence="1">
    <location>
        <begin position="21"/>
        <end position="41"/>
    </location>
</feature>
<accession>A0A396RVL5</accession>
<organism evidence="3 4">
    <name type="scientific">Sphingomonas gilva</name>
    <dbReference type="NCBI Taxonomy" id="2305907"/>
    <lineage>
        <taxon>Bacteria</taxon>
        <taxon>Pseudomonadati</taxon>
        <taxon>Pseudomonadota</taxon>
        <taxon>Alphaproteobacteria</taxon>
        <taxon>Sphingomonadales</taxon>
        <taxon>Sphingomonadaceae</taxon>
        <taxon>Sphingomonas</taxon>
    </lineage>
</organism>
<keyword evidence="1" id="KW-1133">Transmembrane helix</keyword>
<name>A0A396RVL5_9SPHN</name>
<dbReference type="RefSeq" id="WP_118863986.1">
    <property type="nucleotide sequence ID" value="NZ_QWLV01000003.1"/>
</dbReference>
<dbReference type="Proteomes" id="UP000266693">
    <property type="component" value="Unassembled WGS sequence"/>
</dbReference>
<evidence type="ECO:0000313" key="4">
    <source>
        <dbReference type="Proteomes" id="UP000266693"/>
    </source>
</evidence>
<evidence type="ECO:0000313" key="3">
    <source>
        <dbReference type="EMBL" id="RHW17721.1"/>
    </source>
</evidence>
<gene>
    <name evidence="3" type="ORF">D1610_09830</name>
</gene>
<keyword evidence="4" id="KW-1185">Reference proteome</keyword>
<dbReference type="Pfam" id="PF07835">
    <property type="entry name" value="COX4_pro_2"/>
    <property type="match status" value="1"/>
</dbReference>
<dbReference type="SUPFAM" id="SSF81469">
    <property type="entry name" value="Bacterial aa3 type cytochrome c oxidase subunit IV"/>
    <property type="match status" value="1"/>
</dbReference>
<keyword evidence="1" id="KW-0472">Membrane</keyword>
<dbReference type="OrthoDB" id="7577954at2"/>
<sequence length="42" mass="4572">MAEHGEMDMKAHVKTYGGVMSLLKWGTIVSFVAALAVIFMIS</sequence>
<proteinExistence type="predicted"/>
<dbReference type="AlphaFoldDB" id="A0A396RVL5"/>